<name>A0A3P3QWK5_9FIRM</name>
<evidence type="ECO:0000313" key="1">
    <source>
        <dbReference type="EMBL" id="RRJ25652.1"/>
    </source>
</evidence>
<dbReference type="AlphaFoldDB" id="A0A3P3QWK5"/>
<keyword evidence="2" id="KW-1185">Reference proteome</keyword>
<comment type="caution">
    <text evidence="1">The sequence shown here is derived from an EMBL/GenBank/DDBJ whole genome shotgun (WGS) entry which is preliminary data.</text>
</comment>
<proteinExistence type="predicted"/>
<gene>
    <name evidence="1" type="ORF">EHV10_08485</name>
</gene>
<protein>
    <submittedName>
        <fullName evidence="1">Uncharacterized protein</fullName>
    </submittedName>
</protein>
<organism evidence="1 2">
    <name type="scientific">Lachnoanaerobaculum gingivalis</name>
    <dbReference type="NCBI Taxonomy" id="2490855"/>
    <lineage>
        <taxon>Bacteria</taxon>
        <taxon>Bacillati</taxon>
        <taxon>Bacillota</taxon>
        <taxon>Clostridia</taxon>
        <taxon>Lachnospirales</taxon>
        <taxon>Lachnospiraceae</taxon>
        <taxon>Lachnoanaerobaculum</taxon>
    </lineage>
</organism>
<dbReference type="EMBL" id="RRCO01000003">
    <property type="protein sequence ID" value="RRJ25652.1"/>
    <property type="molecule type" value="Genomic_DNA"/>
</dbReference>
<dbReference type="RefSeq" id="WP_128674275.1">
    <property type="nucleotide sequence ID" value="NZ_RRCO01000003.1"/>
</dbReference>
<reference evidence="1 2" key="1">
    <citation type="submission" date="2018-11" db="EMBL/GenBank/DDBJ databases">
        <title>Genome sequencing of Lachnoanaerobaculum sp. KCOM 2030 (= ChDC B114).</title>
        <authorList>
            <person name="Kook J.-K."/>
            <person name="Park S.-N."/>
            <person name="Lim Y.K."/>
        </authorList>
    </citation>
    <scope>NUCLEOTIDE SEQUENCE [LARGE SCALE GENOMIC DNA]</scope>
    <source>
        <strain evidence="1 2">KCOM 2030</strain>
    </source>
</reference>
<sequence>MDGYAECYRFDENGNCYINTTTPDGYTVDQNCAWTVNGAVQRCISVTGNLGYYDKRTGLAQYYNQQSGRIILSMYPDNINFAILTLNNPRQMVVTDCVTLEDRRVTTVSRIHFRNASENTPDGSFVSWRGYEGKNVTIAFVGGEPELYSTEGGEPLDAVGYMGVNVKIYTN</sequence>
<accession>A0A3P3QWK5</accession>
<evidence type="ECO:0000313" key="2">
    <source>
        <dbReference type="Proteomes" id="UP000272490"/>
    </source>
</evidence>
<dbReference type="Proteomes" id="UP000272490">
    <property type="component" value="Unassembled WGS sequence"/>
</dbReference>